<dbReference type="GO" id="GO:1904680">
    <property type="term" value="F:peptide transmembrane transporter activity"/>
    <property type="evidence" value="ECO:0007669"/>
    <property type="project" value="TreeGrafter"/>
</dbReference>
<name>A0A7W3QQ89_ACTNM</name>
<dbReference type="PANTHER" id="PTHR30290">
    <property type="entry name" value="PERIPLASMIC BINDING COMPONENT OF ABC TRANSPORTER"/>
    <property type="match status" value="1"/>
</dbReference>
<keyword evidence="1" id="KW-0732">Signal</keyword>
<dbReference type="InterPro" id="IPR000914">
    <property type="entry name" value="SBP_5_dom"/>
</dbReference>
<evidence type="ECO:0000313" key="3">
    <source>
        <dbReference type="EMBL" id="MBA8955391.1"/>
    </source>
</evidence>
<dbReference type="PROSITE" id="PS51257">
    <property type="entry name" value="PROKAR_LIPOPROTEIN"/>
    <property type="match status" value="1"/>
</dbReference>
<dbReference type="PANTHER" id="PTHR30290:SF83">
    <property type="entry name" value="ABC TRANSPORTER SUBSTRATE-BINDING PROTEIN"/>
    <property type="match status" value="1"/>
</dbReference>
<dbReference type="SUPFAM" id="SSF53850">
    <property type="entry name" value="Periplasmic binding protein-like II"/>
    <property type="match status" value="1"/>
</dbReference>
<dbReference type="GO" id="GO:0042597">
    <property type="term" value="C:periplasmic space"/>
    <property type="evidence" value="ECO:0007669"/>
    <property type="project" value="UniProtKB-ARBA"/>
</dbReference>
<dbReference type="RefSeq" id="WP_182847378.1">
    <property type="nucleotide sequence ID" value="NZ_BAAALP010000068.1"/>
</dbReference>
<comment type="caution">
    <text evidence="3">The sequence shown here is derived from an EMBL/GenBank/DDBJ whole genome shotgun (WGS) entry which is preliminary data.</text>
</comment>
<dbReference type="Pfam" id="PF00496">
    <property type="entry name" value="SBP_bac_5"/>
    <property type="match status" value="1"/>
</dbReference>
<accession>A0A7W3QQ89</accession>
<protein>
    <submittedName>
        <fullName evidence="3">Peptide/nickel transport system substrate-binding protein</fullName>
    </submittedName>
</protein>
<dbReference type="Proteomes" id="UP000572680">
    <property type="component" value="Unassembled WGS sequence"/>
</dbReference>
<dbReference type="EMBL" id="JACJIA010000011">
    <property type="protein sequence ID" value="MBA8955391.1"/>
    <property type="molecule type" value="Genomic_DNA"/>
</dbReference>
<proteinExistence type="predicted"/>
<evidence type="ECO:0000313" key="4">
    <source>
        <dbReference type="Proteomes" id="UP000572680"/>
    </source>
</evidence>
<feature type="domain" description="Solute-binding protein family 5" evidence="2">
    <location>
        <begin position="102"/>
        <end position="495"/>
    </location>
</feature>
<evidence type="ECO:0000256" key="1">
    <source>
        <dbReference type="SAM" id="SignalP"/>
    </source>
</evidence>
<dbReference type="Gene3D" id="3.40.190.10">
    <property type="entry name" value="Periplasmic binding protein-like II"/>
    <property type="match status" value="1"/>
</dbReference>
<dbReference type="InterPro" id="IPR030678">
    <property type="entry name" value="Peptide/Ni-bd"/>
</dbReference>
<dbReference type="GO" id="GO:0043190">
    <property type="term" value="C:ATP-binding cassette (ABC) transporter complex"/>
    <property type="evidence" value="ECO:0007669"/>
    <property type="project" value="InterPro"/>
</dbReference>
<keyword evidence="4" id="KW-1185">Reference proteome</keyword>
<feature type="signal peptide" evidence="1">
    <location>
        <begin position="1"/>
        <end position="23"/>
    </location>
</feature>
<sequence length="584" mass="63286">MKSPKVVTSAAAGAVVLSLGLSACGGGDDSSGGTSSAKFDAGSTAVVNASDKKGGVLKVAQPDDFESLDPANIYYAYGLNFTRLYSRQLMTYASKPGAEGSKMVPDLAEAPGTPGDGGKTWTYKIRRGVKYEDGTEIKAKDIKYAVARTFDRGVLRNGPSYFTQLLDADGYKGPFKDKDLDKFKGVEVKDDYTLVFKLKAPFAEFDQVVGFSGQTVPVPQDKDTGTRYGMHPVSSGPYKWEGDYQPKKGGTLVRNTNWDAQTDPNRKQLPDKIEVQAGLKAEEIDNRLMAGTVHVDLPGSGVQAAARQQILTNPKLKANADNPLAGFHWYIPINTKNIPNVECRKAIVYAADRAAMFRAYGGDAGGQVSTSIQPPAVDGREKGQDFYTKADVNFTGDVNAAKDALNKCGKPSGFETVMVFRSDRPKEKATAEALEQSLARVGIKLQLKGYPSGTYTNEQLGSPAFVKREKVGLGTYGWAPDWNTGYGYLQPISDKDAIVETGNANAEELDDSVVNSKWDEVVKVQDPAQRAKIYNEIDARIREQAAILPNVYAKSLLFRPTSLTNVYFHAGYGMYDYANMGVTG</sequence>
<gene>
    <name evidence="3" type="ORF">HNR61_007065</name>
</gene>
<evidence type="ECO:0000259" key="2">
    <source>
        <dbReference type="Pfam" id="PF00496"/>
    </source>
</evidence>
<reference evidence="3 4" key="1">
    <citation type="submission" date="2020-08" db="EMBL/GenBank/DDBJ databases">
        <title>Genomic Encyclopedia of Type Strains, Phase IV (KMG-IV): sequencing the most valuable type-strain genomes for metagenomic binning, comparative biology and taxonomic classification.</title>
        <authorList>
            <person name="Goeker M."/>
        </authorList>
    </citation>
    <scope>NUCLEOTIDE SEQUENCE [LARGE SCALE GENOMIC DNA]</scope>
    <source>
        <strain evidence="3 4">DSM 44197</strain>
    </source>
</reference>
<dbReference type="Gene3D" id="3.10.105.10">
    <property type="entry name" value="Dipeptide-binding Protein, Domain 3"/>
    <property type="match status" value="1"/>
</dbReference>
<organism evidence="3 4">
    <name type="scientific">Actinomadura namibiensis</name>
    <dbReference type="NCBI Taxonomy" id="182080"/>
    <lineage>
        <taxon>Bacteria</taxon>
        <taxon>Bacillati</taxon>
        <taxon>Actinomycetota</taxon>
        <taxon>Actinomycetes</taxon>
        <taxon>Streptosporangiales</taxon>
        <taxon>Thermomonosporaceae</taxon>
        <taxon>Actinomadura</taxon>
    </lineage>
</organism>
<dbReference type="PIRSF" id="PIRSF002741">
    <property type="entry name" value="MppA"/>
    <property type="match status" value="1"/>
</dbReference>
<dbReference type="InterPro" id="IPR039424">
    <property type="entry name" value="SBP_5"/>
</dbReference>
<dbReference type="AlphaFoldDB" id="A0A7W3QQ89"/>
<feature type="chain" id="PRO_5030987568" evidence="1">
    <location>
        <begin position="24"/>
        <end position="584"/>
    </location>
</feature>
<dbReference type="CDD" id="cd08506">
    <property type="entry name" value="PBP2_clavulanate_OppA2"/>
    <property type="match status" value="1"/>
</dbReference>
<dbReference type="GO" id="GO:0015833">
    <property type="term" value="P:peptide transport"/>
    <property type="evidence" value="ECO:0007669"/>
    <property type="project" value="TreeGrafter"/>
</dbReference>